<organism evidence="6 7">
    <name type="scientific">Nocardioides humi</name>
    <dbReference type="NCBI Taxonomy" id="449461"/>
    <lineage>
        <taxon>Bacteria</taxon>
        <taxon>Bacillati</taxon>
        <taxon>Actinomycetota</taxon>
        <taxon>Actinomycetes</taxon>
        <taxon>Propionibacteriales</taxon>
        <taxon>Nocardioidaceae</taxon>
        <taxon>Nocardioides</taxon>
    </lineage>
</organism>
<dbReference type="PANTHER" id="PTHR33841">
    <property type="entry name" value="DNA METHYLTRANSFERASE YEEA-RELATED"/>
    <property type="match status" value="1"/>
</dbReference>
<evidence type="ECO:0000256" key="5">
    <source>
        <dbReference type="SAM" id="MobiDB-lite"/>
    </source>
</evidence>
<evidence type="ECO:0000313" key="7">
    <source>
        <dbReference type="Proteomes" id="UP001500842"/>
    </source>
</evidence>
<keyword evidence="2" id="KW-0489">Methyltransferase</keyword>
<keyword evidence="7" id="KW-1185">Reference proteome</keyword>
<dbReference type="EMBL" id="BAAAOR010000007">
    <property type="protein sequence ID" value="GAA1506150.1"/>
    <property type="molecule type" value="Genomic_DNA"/>
</dbReference>
<comment type="catalytic activity">
    <reaction evidence="4">
        <text>a 2'-deoxyadenosine in DNA + S-adenosyl-L-methionine = an N(6)-methyl-2'-deoxyadenosine in DNA + S-adenosyl-L-homocysteine + H(+)</text>
        <dbReference type="Rhea" id="RHEA:15197"/>
        <dbReference type="Rhea" id="RHEA-COMP:12418"/>
        <dbReference type="Rhea" id="RHEA-COMP:12419"/>
        <dbReference type="ChEBI" id="CHEBI:15378"/>
        <dbReference type="ChEBI" id="CHEBI:57856"/>
        <dbReference type="ChEBI" id="CHEBI:59789"/>
        <dbReference type="ChEBI" id="CHEBI:90615"/>
        <dbReference type="ChEBI" id="CHEBI:90616"/>
        <dbReference type="EC" id="2.1.1.72"/>
    </reaction>
</comment>
<evidence type="ECO:0000256" key="1">
    <source>
        <dbReference type="ARBA" id="ARBA00011900"/>
    </source>
</evidence>
<protein>
    <recommendedName>
        <fullName evidence="1">site-specific DNA-methyltransferase (adenine-specific)</fullName>
        <ecNumber evidence="1">2.1.1.72</ecNumber>
    </recommendedName>
</protein>
<name>A0ABN1ZWS9_9ACTN</name>
<gene>
    <name evidence="6" type="ORF">GCM10009788_07410</name>
</gene>
<dbReference type="InterPro" id="IPR050953">
    <property type="entry name" value="N4_N6_ade-DNA_methylase"/>
</dbReference>
<feature type="compositionally biased region" description="Polar residues" evidence="5">
    <location>
        <begin position="437"/>
        <end position="451"/>
    </location>
</feature>
<evidence type="ECO:0000256" key="4">
    <source>
        <dbReference type="ARBA" id="ARBA00047942"/>
    </source>
</evidence>
<evidence type="ECO:0000256" key="2">
    <source>
        <dbReference type="ARBA" id="ARBA00022603"/>
    </source>
</evidence>
<evidence type="ECO:0000256" key="3">
    <source>
        <dbReference type="ARBA" id="ARBA00022679"/>
    </source>
</evidence>
<proteinExistence type="predicted"/>
<accession>A0ABN1ZWS9</accession>
<evidence type="ECO:0000313" key="6">
    <source>
        <dbReference type="EMBL" id="GAA1506150.1"/>
    </source>
</evidence>
<sequence length="451" mass="50612">MGVELRTFLVNDVADGQAGSVDVCVYFMRRAAGLVRRSGMVSLILTNSVAQGDAREVGFDELLKQGWDVFRAVRSMQWPTRSADVSCALVWLSAQEPKRDVLRVSDGIAVRKIGSTLEPALRTNGKPLRLAENRAIAFKGHNVYGQGFIISEDEADALVDADQNSVEVIFPFPDGRNDLNTSPTQRATKRTINFRRWSLAQAQRYPGPYRWVEERVKPERASNARASRRERWWQYGDYAGGLEEAIADLERVAVYVVVSKVVMASFVDARQVFNHNLCVIASDDRATWAVLSSSVHQNWAIANGGSVEARVAYNPSDVFETFPRPQLTDELKLIGLTLDEERRELMVRRELGLTAVYNLMNDGGIQGDKDVDRLREIHVEIDRATMIAYGWDDVALDHGFHTYRGMERWTVSPAARVEILDRLLELNHERARAEGQNVPNSGSAGQDTLFT</sequence>
<comment type="caution">
    <text evidence="6">The sequence shown here is derived from an EMBL/GenBank/DDBJ whole genome shotgun (WGS) entry which is preliminary data.</text>
</comment>
<keyword evidence="3" id="KW-0808">Transferase</keyword>
<reference evidence="6 7" key="1">
    <citation type="journal article" date="2019" name="Int. J. Syst. Evol. Microbiol.">
        <title>The Global Catalogue of Microorganisms (GCM) 10K type strain sequencing project: providing services to taxonomists for standard genome sequencing and annotation.</title>
        <authorList>
            <consortium name="The Broad Institute Genomics Platform"/>
            <consortium name="The Broad Institute Genome Sequencing Center for Infectious Disease"/>
            <person name="Wu L."/>
            <person name="Ma J."/>
        </authorList>
    </citation>
    <scope>NUCLEOTIDE SEQUENCE [LARGE SCALE GENOMIC DNA]</scope>
    <source>
        <strain evidence="6 7">JCM 14942</strain>
    </source>
</reference>
<dbReference type="PANTHER" id="PTHR33841:SF1">
    <property type="entry name" value="DNA METHYLTRANSFERASE A"/>
    <property type="match status" value="1"/>
</dbReference>
<dbReference type="Proteomes" id="UP001500842">
    <property type="component" value="Unassembled WGS sequence"/>
</dbReference>
<dbReference type="EC" id="2.1.1.72" evidence="1"/>
<feature type="region of interest" description="Disordered" evidence="5">
    <location>
        <begin position="431"/>
        <end position="451"/>
    </location>
</feature>